<dbReference type="SUPFAM" id="SSF56112">
    <property type="entry name" value="Protein kinase-like (PK-like)"/>
    <property type="match status" value="1"/>
</dbReference>
<organism evidence="6 7">
    <name type="scientific">Diadromus pulchellus ascovirus 4a</name>
    <dbReference type="NCBI Taxonomy" id="158683"/>
    <lineage>
        <taxon>Viruses</taxon>
        <taxon>Varidnaviria</taxon>
        <taxon>Bamfordvirae</taxon>
        <taxon>Nucleocytoviricota</taxon>
        <taxon>Megaviricetes</taxon>
        <taxon>Pimascovirales</taxon>
        <taxon>Pimascovirales incertae sedis</taxon>
        <taxon>Ascoviridae</taxon>
        <taxon>Toursvirus</taxon>
        <taxon>Toursvirus dptv1a</taxon>
    </lineage>
</organism>
<dbReference type="PROSITE" id="PS00107">
    <property type="entry name" value="PROTEIN_KINASE_ATP"/>
    <property type="match status" value="1"/>
</dbReference>
<evidence type="ECO:0000256" key="4">
    <source>
        <dbReference type="PROSITE-ProRule" id="PRU10141"/>
    </source>
</evidence>
<proteinExistence type="predicted"/>
<dbReference type="PROSITE" id="PS00108">
    <property type="entry name" value="PROTEIN_KINASE_ST"/>
    <property type="match status" value="1"/>
</dbReference>
<dbReference type="InterPro" id="IPR017441">
    <property type="entry name" value="Protein_kinase_ATP_BS"/>
</dbReference>
<reference evidence="6 7" key="1">
    <citation type="journal article" date="2009" name="PLoS ONE">
        <title>Symbiotic virus at the evolutionary intersection of three types of large DNA viruses; iridoviruses, ascoviruses, and ichnoviruses.</title>
        <authorList>
            <person name="Bigot Y."/>
            <person name="Renault S."/>
            <person name="Nicolas J."/>
            <person name="Moundras C."/>
            <person name="Demattei M.V."/>
            <person name="Samain S."/>
            <person name="Bideshi D.K."/>
            <person name="Federici B.A."/>
        </authorList>
    </citation>
    <scope>NUCLEOTIDE SEQUENCE [LARGE SCALE GENOMIC DNA]</scope>
</reference>
<dbReference type="Proteomes" id="UP000203898">
    <property type="component" value="Segment"/>
</dbReference>
<dbReference type="GO" id="GO:0005524">
    <property type="term" value="F:ATP binding"/>
    <property type="evidence" value="ECO:0007669"/>
    <property type="project" value="UniProtKB-UniRule"/>
</dbReference>
<keyword evidence="7" id="KW-1185">Reference proteome</keyword>
<feature type="binding site" evidence="4">
    <location>
        <position position="132"/>
    </location>
    <ligand>
        <name>ATP</name>
        <dbReference type="ChEBI" id="CHEBI:30616"/>
    </ligand>
</feature>
<dbReference type="Pfam" id="PF00069">
    <property type="entry name" value="Pkinase"/>
    <property type="match status" value="1"/>
</dbReference>
<dbReference type="GO" id="GO:0004674">
    <property type="term" value="F:protein serine/threonine kinase activity"/>
    <property type="evidence" value="ECO:0007669"/>
    <property type="project" value="UniProtKB-EC"/>
</dbReference>
<dbReference type="KEGG" id="vg:26683660"/>
<evidence type="ECO:0000256" key="2">
    <source>
        <dbReference type="ARBA" id="ARBA00022741"/>
    </source>
</evidence>
<evidence type="ECO:0000313" key="6">
    <source>
        <dbReference type="EMBL" id="CCA61472.1"/>
    </source>
</evidence>
<dbReference type="InterPro" id="IPR050235">
    <property type="entry name" value="CK1_Ser-Thr_kinase"/>
</dbReference>
<dbReference type="RefSeq" id="YP_009640103.1">
    <property type="nucleotide sequence ID" value="NC_011335.1"/>
</dbReference>
<dbReference type="EMBL" id="CU469068">
    <property type="protein sequence ID" value="CCA61472.1"/>
    <property type="molecule type" value="Genomic_DNA"/>
</dbReference>
<dbReference type="GeneID" id="26683660"/>
<evidence type="ECO:0000313" key="7">
    <source>
        <dbReference type="Proteomes" id="UP000203898"/>
    </source>
</evidence>
<dbReference type="Gene3D" id="1.10.510.10">
    <property type="entry name" value="Transferase(Phosphotransferase) domain 1"/>
    <property type="match status" value="1"/>
</dbReference>
<keyword evidence="3 4" id="KW-0067">ATP-binding</keyword>
<accession>F2NZ44</accession>
<dbReference type="InterPro" id="IPR000719">
    <property type="entry name" value="Prot_kinase_dom"/>
</dbReference>
<evidence type="ECO:0000256" key="1">
    <source>
        <dbReference type="ARBA" id="ARBA00012513"/>
    </source>
</evidence>
<feature type="domain" description="Protein kinase" evidence="5">
    <location>
        <begin position="102"/>
        <end position="347"/>
    </location>
</feature>
<protein>
    <recommendedName>
        <fullName evidence="1">non-specific serine/threonine protein kinase</fullName>
        <ecNumber evidence="1">2.7.11.1</ecNumber>
    </recommendedName>
</protein>
<dbReference type="InterPro" id="IPR008271">
    <property type="entry name" value="Ser/Thr_kinase_AS"/>
</dbReference>
<dbReference type="EC" id="2.7.11.1" evidence="1"/>
<name>F2NZ44_9VIRU</name>
<keyword evidence="2 4" id="KW-0547">Nucleotide-binding</keyword>
<sequence>MKVNGQFVSVFKTSSSVWFKFNQILEVLNFSPRTFKTHQKKVPEKYILGEFVSEAGLYSLFLGSRKTDLIIEFHETLMDQYEAIFSEATLISEEEMRGPDEWVVGKRIGEGGFGSVYKCHAKSEPRVKYAMKIEKRSPAVDRQNVVISEYYEKLSDVVPVVYDRGDYKQDQTYTVMELLSPIPNFGTAHLNGALKALHMFAKCGLCHGDVKTENMMLKKNKVVMVDFGLSTPIDKPTAKRSGTPIFMSRNAHKGGVSYINDLESLLFVALDVVNDLPWDTEEDDGNQSVILEKKENFIKQLAARDPEIVSRFALEYNPYIFDIVEEVIRCENGGLLPDYPSLIAKVK</sequence>
<dbReference type="InterPro" id="IPR011009">
    <property type="entry name" value="Kinase-like_dom_sf"/>
</dbReference>
<evidence type="ECO:0000259" key="5">
    <source>
        <dbReference type="PROSITE" id="PS50011"/>
    </source>
</evidence>
<dbReference type="PROSITE" id="PS50011">
    <property type="entry name" value="PROTEIN_KINASE_DOM"/>
    <property type="match status" value="1"/>
</dbReference>
<evidence type="ECO:0000256" key="3">
    <source>
        <dbReference type="ARBA" id="ARBA00022840"/>
    </source>
</evidence>
<dbReference type="PANTHER" id="PTHR11909">
    <property type="entry name" value="CASEIN KINASE-RELATED"/>
    <property type="match status" value="1"/>
</dbReference>
<dbReference type="SMART" id="SM00220">
    <property type="entry name" value="S_TKc"/>
    <property type="match status" value="1"/>
</dbReference>